<dbReference type="GO" id="GO:0003887">
    <property type="term" value="F:DNA-directed DNA polymerase activity"/>
    <property type="evidence" value="ECO:0007669"/>
    <property type="project" value="TreeGrafter"/>
</dbReference>
<dbReference type="GO" id="GO:1904161">
    <property type="term" value="P:DNA synthesis involved in UV-damage excision repair"/>
    <property type="evidence" value="ECO:0007669"/>
    <property type="project" value="TreeGrafter"/>
</dbReference>
<feature type="compositionally biased region" description="Basic residues" evidence="5">
    <location>
        <begin position="364"/>
        <end position="376"/>
    </location>
</feature>
<dbReference type="PANTHER" id="PTHR17598:SF13">
    <property type="entry name" value="DNA POLYMERASE DELTA SUBUNIT 3"/>
    <property type="match status" value="1"/>
</dbReference>
<dbReference type="STRING" id="100816.A0A150ASW7"/>
<dbReference type="InterPro" id="IPR041913">
    <property type="entry name" value="POLD3_sf"/>
</dbReference>
<feature type="compositionally biased region" description="Polar residues" evidence="5">
    <location>
        <begin position="261"/>
        <end position="277"/>
    </location>
</feature>
<feature type="compositionally biased region" description="Basic and acidic residues" evidence="5">
    <location>
        <begin position="304"/>
        <end position="313"/>
    </location>
</feature>
<feature type="compositionally biased region" description="Polar residues" evidence="5">
    <location>
        <begin position="427"/>
        <end position="440"/>
    </location>
</feature>
<dbReference type="GO" id="GO:0006271">
    <property type="term" value="P:DNA strand elongation involved in DNA replication"/>
    <property type="evidence" value="ECO:0007669"/>
    <property type="project" value="TreeGrafter"/>
</dbReference>
<dbReference type="PANTHER" id="PTHR17598">
    <property type="entry name" value="DNA POLYMERASE DELTA SUBUNIT 3"/>
    <property type="match status" value="1"/>
</dbReference>
<comment type="subcellular location">
    <subcellularLocation>
        <location evidence="1">Nucleus</location>
    </subcellularLocation>
</comment>
<dbReference type="VEuPathDB" id="FungiDB:MMYC01_200095"/>
<comment type="caution">
    <text evidence="6">The sequence shown here is derived from an EMBL/GenBank/DDBJ whole genome shotgun (WGS) entry which is preliminary data.</text>
</comment>
<feature type="compositionally biased region" description="Low complexity" evidence="5">
    <location>
        <begin position="407"/>
        <end position="419"/>
    </location>
</feature>
<dbReference type="InterPro" id="IPR019038">
    <property type="entry name" value="POLD3"/>
</dbReference>
<keyword evidence="3" id="KW-0235">DNA replication</keyword>
<evidence type="ECO:0000256" key="1">
    <source>
        <dbReference type="ARBA" id="ARBA00004123"/>
    </source>
</evidence>
<organism evidence="6 7">
    <name type="scientific">Madurella mycetomatis</name>
    <dbReference type="NCBI Taxonomy" id="100816"/>
    <lineage>
        <taxon>Eukaryota</taxon>
        <taxon>Fungi</taxon>
        <taxon>Dikarya</taxon>
        <taxon>Ascomycota</taxon>
        <taxon>Pezizomycotina</taxon>
        <taxon>Sordariomycetes</taxon>
        <taxon>Sordariomycetidae</taxon>
        <taxon>Sordariales</taxon>
        <taxon>Sordariales incertae sedis</taxon>
        <taxon>Madurella</taxon>
    </lineage>
</organism>
<dbReference type="EMBL" id="LCTW02000001">
    <property type="protein sequence ID" value="KXX83448.1"/>
    <property type="molecule type" value="Genomic_DNA"/>
</dbReference>
<sequence>MDAYSKFLAENVLTEDKVVTYRLLSRTLQVHVNTAKQMRNAPAVHATYLVYGIKKAADDRSAARNGADGDIEMTSSMPEVESLSDLVPTFTLSLVPEEQLNEALSNYDAVSSIHIYSVGPHPTKVGNPVHVTTITSQLNMLQGLALLADAANQVLSLQVSDDHKNLAVIANPRARRRERKGAGVKAAAAATASVKAQTKPALGPAKVKEESKPIQLAQGSAERASSATQNKKPIPSSKRGTSSGIMQAFSKATTKVKKEAGTSQPATPSGDDSSVQPMSDDGEDDSEMPQPKPRVVSGSKSRKQREEELRRMMEEDDDDDDDDEEEASEQAEEEPPEEPMEEEPPAPEPAKPEESEIVTASTNGRRRGKRRVMRKKQVMDDQGYLVTIQEPGWESFSEDEPPPPTKPKTTSSTPATQAAKPKKNGPKGSQGTIMSFFSKK</sequence>
<evidence type="ECO:0000256" key="2">
    <source>
        <dbReference type="ARBA" id="ARBA00017589"/>
    </source>
</evidence>
<evidence type="ECO:0000313" key="6">
    <source>
        <dbReference type="EMBL" id="KXX83448.1"/>
    </source>
</evidence>
<evidence type="ECO:0000256" key="3">
    <source>
        <dbReference type="ARBA" id="ARBA00022705"/>
    </source>
</evidence>
<keyword evidence="7" id="KW-1185">Reference proteome</keyword>
<dbReference type="AlphaFoldDB" id="A0A150ASW7"/>
<feature type="compositionally biased region" description="Acidic residues" evidence="5">
    <location>
        <begin position="314"/>
        <end position="345"/>
    </location>
</feature>
<dbReference type="Pfam" id="PF09507">
    <property type="entry name" value="CDC27"/>
    <property type="match status" value="1"/>
</dbReference>
<evidence type="ECO:0000256" key="4">
    <source>
        <dbReference type="ARBA" id="ARBA00023242"/>
    </source>
</evidence>
<accession>A0A150ASW7</accession>
<gene>
    <name evidence="6" type="ORF">MMYC01_200095</name>
</gene>
<feature type="compositionally biased region" description="Polar residues" evidence="5">
    <location>
        <begin position="238"/>
        <end position="253"/>
    </location>
</feature>
<keyword evidence="4" id="KW-0539">Nucleus</keyword>
<dbReference type="OrthoDB" id="514823at2759"/>
<protein>
    <recommendedName>
        <fullName evidence="2">DNA polymerase delta subunit 3</fullName>
    </recommendedName>
</protein>
<evidence type="ECO:0000256" key="5">
    <source>
        <dbReference type="SAM" id="MobiDB-lite"/>
    </source>
</evidence>
<dbReference type="GO" id="GO:0043625">
    <property type="term" value="C:delta DNA polymerase complex"/>
    <property type="evidence" value="ECO:0007669"/>
    <property type="project" value="InterPro"/>
</dbReference>
<feature type="region of interest" description="Disordered" evidence="5">
    <location>
        <begin position="193"/>
        <end position="440"/>
    </location>
</feature>
<reference evidence="6 7" key="1">
    <citation type="journal article" date="2016" name="Genome Announc.">
        <title>Genome Sequence of Madurella mycetomatis mm55, Isolated from a Human Mycetoma Case in Sudan.</title>
        <authorList>
            <person name="Smit S."/>
            <person name="Derks M.F."/>
            <person name="Bervoets S."/>
            <person name="Fahal A."/>
            <person name="van Leeuwen W."/>
            <person name="van Belkum A."/>
            <person name="van de Sande W.W."/>
        </authorList>
    </citation>
    <scope>NUCLEOTIDE SEQUENCE [LARGE SCALE GENOMIC DNA]</scope>
    <source>
        <strain evidence="7">mm55</strain>
    </source>
</reference>
<dbReference type="GO" id="GO:0006297">
    <property type="term" value="P:nucleotide-excision repair, DNA gap filling"/>
    <property type="evidence" value="ECO:0007669"/>
    <property type="project" value="TreeGrafter"/>
</dbReference>
<dbReference type="Proteomes" id="UP000078237">
    <property type="component" value="Unassembled WGS sequence"/>
</dbReference>
<proteinExistence type="predicted"/>
<evidence type="ECO:0000313" key="7">
    <source>
        <dbReference type="Proteomes" id="UP000078237"/>
    </source>
</evidence>
<name>A0A150ASW7_9PEZI</name>
<dbReference type="Gene3D" id="3.90.1030.20">
    <property type="entry name" value="DNA polymerase delta, p66 (Cdc27) subunit, wHTH domain"/>
    <property type="match status" value="1"/>
</dbReference>